<evidence type="ECO:0000313" key="3">
    <source>
        <dbReference type="Proteomes" id="UP000008237"/>
    </source>
</evidence>
<evidence type="ECO:0000313" key="2">
    <source>
        <dbReference type="EMBL" id="EFN83926.1"/>
    </source>
</evidence>
<feature type="region of interest" description="Disordered" evidence="1">
    <location>
        <begin position="1"/>
        <end position="53"/>
    </location>
</feature>
<organism evidence="3">
    <name type="scientific">Harpegnathos saltator</name>
    <name type="common">Jerdon's jumping ant</name>
    <dbReference type="NCBI Taxonomy" id="610380"/>
    <lineage>
        <taxon>Eukaryota</taxon>
        <taxon>Metazoa</taxon>
        <taxon>Ecdysozoa</taxon>
        <taxon>Arthropoda</taxon>
        <taxon>Hexapoda</taxon>
        <taxon>Insecta</taxon>
        <taxon>Pterygota</taxon>
        <taxon>Neoptera</taxon>
        <taxon>Endopterygota</taxon>
        <taxon>Hymenoptera</taxon>
        <taxon>Apocrita</taxon>
        <taxon>Aculeata</taxon>
        <taxon>Formicoidea</taxon>
        <taxon>Formicidae</taxon>
        <taxon>Ponerinae</taxon>
        <taxon>Ponerini</taxon>
        <taxon>Harpegnathos</taxon>
    </lineage>
</organism>
<name>E2BK56_HARSA</name>
<feature type="compositionally biased region" description="Basic and acidic residues" evidence="1">
    <location>
        <begin position="1"/>
        <end position="14"/>
    </location>
</feature>
<feature type="compositionally biased region" description="Basic residues" evidence="1">
    <location>
        <begin position="41"/>
        <end position="50"/>
    </location>
</feature>
<reference evidence="2 3" key="1">
    <citation type="journal article" date="2010" name="Science">
        <title>Genomic comparison of the ants Camponotus floridanus and Harpegnathos saltator.</title>
        <authorList>
            <person name="Bonasio R."/>
            <person name="Zhang G."/>
            <person name="Ye C."/>
            <person name="Mutti N.S."/>
            <person name="Fang X."/>
            <person name="Qin N."/>
            <person name="Donahue G."/>
            <person name="Yang P."/>
            <person name="Li Q."/>
            <person name="Li C."/>
            <person name="Zhang P."/>
            <person name="Huang Z."/>
            <person name="Berger S.L."/>
            <person name="Reinberg D."/>
            <person name="Wang J."/>
            <person name="Liebig J."/>
        </authorList>
    </citation>
    <scope>NUCLEOTIDE SEQUENCE [LARGE SCALE GENOMIC DNA]</scope>
    <source>
        <strain evidence="2 3">R22 G/1</strain>
    </source>
</reference>
<gene>
    <name evidence="2" type="ORF">EAI_05533</name>
</gene>
<dbReference type="Proteomes" id="UP000008237">
    <property type="component" value="Unassembled WGS sequence"/>
</dbReference>
<evidence type="ECO:0000256" key="1">
    <source>
        <dbReference type="SAM" id="MobiDB-lite"/>
    </source>
</evidence>
<dbReference type="AlphaFoldDB" id="E2BK56"/>
<feature type="compositionally biased region" description="Basic and acidic residues" evidence="1">
    <location>
        <begin position="301"/>
        <end position="311"/>
    </location>
</feature>
<dbReference type="EMBL" id="GL448741">
    <property type="protein sequence ID" value="EFN83926.1"/>
    <property type="molecule type" value="Genomic_DNA"/>
</dbReference>
<proteinExistence type="predicted"/>
<accession>E2BK56</accession>
<dbReference type="InParanoid" id="E2BK56"/>
<dbReference type="OrthoDB" id="10060618at2759"/>
<protein>
    <submittedName>
        <fullName evidence="2">Uncharacterized protein</fullName>
    </submittedName>
</protein>
<keyword evidence="3" id="KW-1185">Reference proteome</keyword>
<sequence length="717" mass="82193">MRDTRAPEVPEHIAARISFKMSGKSQSSVQEGTHDTPARRSTNKKRKFQGNRHAGAVDRVHQYDMTKFKHDYLPLDLQIQEVLEPIYSDLSRPELLNRCKDSSTQNNNESYNGLLWHFAPKHLHSGLKTIELANFFAVAIFNEEVVLFPLLLRRVPLNDRLELMCVSHERLLQNGACVAANVLYEHLYTRTDVLEIAFDFAHQRVIARRRNTANRDNAEANGADDESLRPRLDARNLYREVLRSCDVLELANFLHWRYDGTCYLDPANDTLTFPCNFDAFTKYLAAKCIALVNERLRRDIDESRNPARDGPMDSPQPSHLNARDRRSKRTAPVDNIAKRIEVAHWAASRTLVGNGNKNASHDCGQITMVCGQTLDKFVRYMDTHTSHHIVLNLYLNRFERNTPAVLRTLTINYDDCNSLQRYRCNEVLDRQLNRFVRHAIEHANDYFALRNIHSYDTNSLATGIATYVASAPEGRYVPNDIAYSMSVAIVTLHIFARDDTNVLLFFLRYATTIRFPGQFLKTVLLLQGTSDSGKSEFVSEVLRPIFSSVLSGTLSNATLRQGIKDEVNTDLMSMMRSHVCQADEPERMNAELFKNLISTTMMKSRYFHQQQTQYLRNLTKIVLTVNDAIPLRSDAGVITRLKFCLRMVHRFKALHSRQHDTAVDFVKKNATPSVSYQFATRCFAKGVNFPEFRTGLFFAMEHYGTDTCMHNNSTYAL</sequence>
<feature type="region of interest" description="Disordered" evidence="1">
    <location>
        <begin position="301"/>
        <end position="331"/>
    </location>
</feature>